<sequence>KAAINIWKSLGGENKLAKVLLNQMKNYRKFMKPYNNCWDNETDTLINWWQYCDDQPNYLSCLALKILAIMPHNAGYEKTFSVLQ</sequence>
<proteinExistence type="predicted"/>
<feature type="non-terminal residue" evidence="1">
    <location>
        <position position="1"/>
    </location>
</feature>
<organism evidence="1 2">
    <name type="scientific">Dentiscutata erythropus</name>
    <dbReference type="NCBI Taxonomy" id="1348616"/>
    <lineage>
        <taxon>Eukaryota</taxon>
        <taxon>Fungi</taxon>
        <taxon>Fungi incertae sedis</taxon>
        <taxon>Mucoromycota</taxon>
        <taxon>Glomeromycotina</taxon>
        <taxon>Glomeromycetes</taxon>
        <taxon>Diversisporales</taxon>
        <taxon>Gigasporaceae</taxon>
        <taxon>Dentiscutata</taxon>
    </lineage>
</organism>
<dbReference type="SUPFAM" id="SSF53098">
    <property type="entry name" value="Ribonuclease H-like"/>
    <property type="match status" value="1"/>
</dbReference>
<keyword evidence="2" id="KW-1185">Reference proteome</keyword>
<evidence type="ECO:0000313" key="2">
    <source>
        <dbReference type="Proteomes" id="UP000789405"/>
    </source>
</evidence>
<comment type="caution">
    <text evidence="1">The sequence shown here is derived from an EMBL/GenBank/DDBJ whole genome shotgun (WGS) entry which is preliminary data.</text>
</comment>
<dbReference type="EMBL" id="CAJVPY010052347">
    <property type="protein sequence ID" value="CAG8815262.1"/>
    <property type="molecule type" value="Genomic_DNA"/>
</dbReference>
<protein>
    <submittedName>
        <fullName evidence="1">6695_t:CDS:1</fullName>
    </submittedName>
</protein>
<reference evidence="1" key="1">
    <citation type="submission" date="2021-06" db="EMBL/GenBank/DDBJ databases">
        <authorList>
            <person name="Kallberg Y."/>
            <person name="Tangrot J."/>
            <person name="Rosling A."/>
        </authorList>
    </citation>
    <scope>NUCLEOTIDE SEQUENCE</scope>
    <source>
        <strain evidence="1">MA453B</strain>
    </source>
</reference>
<dbReference type="OrthoDB" id="2403728at2759"/>
<gene>
    <name evidence="1" type="ORF">DERYTH_LOCUS26087</name>
</gene>
<dbReference type="Proteomes" id="UP000789405">
    <property type="component" value="Unassembled WGS sequence"/>
</dbReference>
<accession>A0A9N9K8H5</accession>
<evidence type="ECO:0000313" key="1">
    <source>
        <dbReference type="EMBL" id="CAG8815262.1"/>
    </source>
</evidence>
<dbReference type="InterPro" id="IPR012337">
    <property type="entry name" value="RNaseH-like_sf"/>
</dbReference>
<name>A0A9N9K8H5_9GLOM</name>
<dbReference type="AlphaFoldDB" id="A0A9N9K8H5"/>